<sequence>MEAEQKTNVIVVREDDTCYIKVDLTLSMLTIYCKEHLESEEVRQNLMQVLDIIHTYQLKYLLGNVRALHHLNLGDANWLWDHIMPRLKASTVVKWARVEDPFTMMDLNSLEVKRRLEAEATLPNELQFETFIDEESAIHWLLGD</sequence>
<keyword evidence="2" id="KW-1185">Reference proteome</keyword>
<dbReference type="RefSeq" id="WP_092103326.1">
    <property type="nucleotide sequence ID" value="NZ_FOOT01000005.1"/>
</dbReference>
<dbReference type="EMBL" id="FOOT01000005">
    <property type="protein sequence ID" value="SFH03784.1"/>
    <property type="molecule type" value="Genomic_DNA"/>
</dbReference>
<proteinExistence type="predicted"/>
<dbReference type="OrthoDB" id="853121at2"/>
<accession>A0A1I2WR25</accession>
<evidence type="ECO:0000313" key="2">
    <source>
        <dbReference type="Proteomes" id="UP000198724"/>
    </source>
</evidence>
<evidence type="ECO:0008006" key="3">
    <source>
        <dbReference type="Google" id="ProtNLM"/>
    </source>
</evidence>
<gene>
    <name evidence="1" type="ORF">SAMN05421739_105161</name>
</gene>
<dbReference type="AlphaFoldDB" id="A0A1I2WR25"/>
<evidence type="ECO:0000313" key="1">
    <source>
        <dbReference type="EMBL" id="SFH03784.1"/>
    </source>
</evidence>
<name>A0A1I2WR25_9BACT</name>
<reference evidence="2" key="1">
    <citation type="submission" date="2016-10" db="EMBL/GenBank/DDBJ databases">
        <authorList>
            <person name="Varghese N."/>
            <person name="Submissions S."/>
        </authorList>
    </citation>
    <scope>NUCLEOTIDE SEQUENCE [LARGE SCALE GENOMIC DNA]</scope>
    <source>
        <strain evidence="2">LP51</strain>
    </source>
</reference>
<protein>
    <recommendedName>
        <fullName evidence="3">SpoIIAA-like</fullName>
    </recommendedName>
</protein>
<organism evidence="1 2">
    <name type="scientific">Pontibacter chinhatensis</name>
    <dbReference type="NCBI Taxonomy" id="1436961"/>
    <lineage>
        <taxon>Bacteria</taxon>
        <taxon>Pseudomonadati</taxon>
        <taxon>Bacteroidota</taxon>
        <taxon>Cytophagia</taxon>
        <taxon>Cytophagales</taxon>
        <taxon>Hymenobacteraceae</taxon>
        <taxon>Pontibacter</taxon>
    </lineage>
</organism>
<dbReference type="Proteomes" id="UP000198724">
    <property type="component" value="Unassembled WGS sequence"/>
</dbReference>